<dbReference type="PANTHER" id="PTHR19339">
    <property type="entry name" value="T CELL RECEPTOR ALPHA VARIABLE 39"/>
    <property type="match status" value="1"/>
</dbReference>
<dbReference type="AlphaFoldDB" id="A0A4W2D0U8"/>
<evidence type="ECO:0000256" key="5">
    <source>
        <dbReference type="ARBA" id="ARBA00023157"/>
    </source>
</evidence>
<sequence length="92" mass="10083">MKRLAGTVLGLLFARVCCVRGVDVEQSPPALSVREGASYTLQCNFSTFPQSVNWHFQNPEGRIIHLFYIPSGTKQDGRLNATTVPKEGSSSL</sequence>
<evidence type="ECO:0000256" key="7">
    <source>
        <dbReference type="ARBA" id="ARBA00043266"/>
    </source>
</evidence>
<reference evidence="9" key="2">
    <citation type="submission" date="2025-08" db="UniProtKB">
        <authorList>
            <consortium name="Ensembl"/>
        </authorList>
    </citation>
    <scope>IDENTIFICATION</scope>
</reference>
<feature type="chain" id="PRO_5021208382" description="Immunoglobulin V-set domain-containing protein" evidence="8">
    <location>
        <begin position="22"/>
        <end position="92"/>
    </location>
</feature>
<keyword evidence="6" id="KW-0325">Glycoprotein</keyword>
<reference evidence="9 10" key="1">
    <citation type="submission" date="2018-11" db="EMBL/GenBank/DDBJ databases">
        <title>Haplotype-resolved cattle genomes.</title>
        <authorList>
            <person name="Low W.Y."/>
            <person name="Tearle R."/>
            <person name="Bickhart D.M."/>
            <person name="Rosen B.D."/>
            <person name="Koren S."/>
            <person name="Rhie A."/>
            <person name="Hiendleder S."/>
            <person name="Phillippy A.M."/>
            <person name="Smith T.P.L."/>
            <person name="Williams J.L."/>
        </authorList>
    </citation>
    <scope>NUCLEOTIDE SEQUENCE [LARGE SCALE GENOMIC DNA]</scope>
</reference>
<comment type="subcellular location">
    <subcellularLocation>
        <location evidence="1">Cell membrane</location>
    </subcellularLocation>
</comment>
<keyword evidence="7" id="KW-1279">T cell receptor</keyword>
<feature type="signal peptide" evidence="8">
    <location>
        <begin position="1"/>
        <end position="21"/>
    </location>
</feature>
<name>A0A4W2D0U8_BOBOX</name>
<keyword evidence="3 8" id="KW-0732">Signal</keyword>
<dbReference type="GO" id="GO:0042101">
    <property type="term" value="C:T cell receptor complex"/>
    <property type="evidence" value="ECO:0007669"/>
    <property type="project" value="UniProtKB-KW"/>
</dbReference>
<accession>A0A4W2D0U8</accession>
<keyword evidence="7" id="KW-1064">Adaptive immunity</keyword>
<evidence type="ECO:0000256" key="2">
    <source>
        <dbReference type="ARBA" id="ARBA00022475"/>
    </source>
</evidence>
<evidence type="ECO:0000256" key="1">
    <source>
        <dbReference type="ARBA" id="ARBA00004236"/>
    </source>
</evidence>
<proteinExistence type="predicted"/>
<protein>
    <recommendedName>
        <fullName evidence="11">Immunoglobulin V-set domain-containing protein</fullName>
    </recommendedName>
</protein>
<organism evidence="9 10">
    <name type="scientific">Bos indicus x Bos taurus</name>
    <name type="common">Hybrid cattle</name>
    <dbReference type="NCBI Taxonomy" id="30522"/>
    <lineage>
        <taxon>Eukaryota</taxon>
        <taxon>Metazoa</taxon>
        <taxon>Chordata</taxon>
        <taxon>Craniata</taxon>
        <taxon>Vertebrata</taxon>
        <taxon>Euteleostomi</taxon>
        <taxon>Mammalia</taxon>
        <taxon>Eutheria</taxon>
        <taxon>Laurasiatheria</taxon>
        <taxon>Artiodactyla</taxon>
        <taxon>Ruminantia</taxon>
        <taxon>Pecora</taxon>
        <taxon>Bovidae</taxon>
        <taxon>Bovinae</taxon>
        <taxon>Bos</taxon>
    </lineage>
</organism>
<keyword evidence="5" id="KW-1015">Disulfide bond</keyword>
<dbReference type="Ensembl" id="ENSBIXT00000032945.1">
    <property type="protein sequence ID" value="ENSBIXP00000019371.1"/>
    <property type="gene ID" value="ENSBIXG00000023000.1"/>
</dbReference>
<dbReference type="SUPFAM" id="SSF48726">
    <property type="entry name" value="Immunoglobulin"/>
    <property type="match status" value="1"/>
</dbReference>
<evidence type="ECO:0000256" key="6">
    <source>
        <dbReference type="ARBA" id="ARBA00023180"/>
    </source>
</evidence>
<dbReference type="Proteomes" id="UP000314981">
    <property type="component" value="Chromosome 10"/>
</dbReference>
<evidence type="ECO:0000256" key="8">
    <source>
        <dbReference type="SAM" id="SignalP"/>
    </source>
</evidence>
<dbReference type="InterPro" id="IPR051896">
    <property type="entry name" value="TCR_alpha_variable"/>
</dbReference>
<keyword evidence="7" id="KW-0391">Immunity</keyword>
<keyword evidence="2" id="KW-1003">Cell membrane</keyword>
<evidence type="ECO:0000256" key="4">
    <source>
        <dbReference type="ARBA" id="ARBA00023136"/>
    </source>
</evidence>
<dbReference type="Gene3D" id="2.60.40.10">
    <property type="entry name" value="Immunoglobulins"/>
    <property type="match status" value="1"/>
</dbReference>
<dbReference type="PANTHER" id="PTHR19339:SF2">
    <property type="entry name" value="T CELL RECEPTOR ALPHA VARIABLE 22"/>
    <property type="match status" value="1"/>
</dbReference>
<reference evidence="9" key="3">
    <citation type="submission" date="2025-09" db="UniProtKB">
        <authorList>
            <consortium name="Ensembl"/>
        </authorList>
    </citation>
    <scope>IDENTIFICATION</scope>
</reference>
<evidence type="ECO:0000313" key="10">
    <source>
        <dbReference type="Proteomes" id="UP000314981"/>
    </source>
</evidence>
<dbReference type="InterPro" id="IPR013783">
    <property type="entry name" value="Ig-like_fold"/>
</dbReference>
<keyword evidence="4" id="KW-0472">Membrane</keyword>
<evidence type="ECO:0000313" key="9">
    <source>
        <dbReference type="Ensembl" id="ENSBIXP00000019371.1"/>
    </source>
</evidence>
<evidence type="ECO:0000256" key="3">
    <source>
        <dbReference type="ARBA" id="ARBA00022729"/>
    </source>
</evidence>
<dbReference type="InterPro" id="IPR036179">
    <property type="entry name" value="Ig-like_dom_sf"/>
</dbReference>
<keyword evidence="10" id="KW-1185">Reference proteome</keyword>
<evidence type="ECO:0008006" key="11">
    <source>
        <dbReference type="Google" id="ProtNLM"/>
    </source>
</evidence>